<sequence length="251" mass="26887">MKLKPSTLLLILTALLLGGVVLLVQTQPPPSQTQADEPQNLFAFQESQVQSLTLKTLLRSLKFERDSSGKWQMLEPEKAIASDPSLSFLLNLVATGKSQRSFTAPAGDREQYSFHQPLATIDVTLANKETHQLILGGYDFNRTNLYALVDPPTDPKADLKVLLVSPNFDNAVNRSVDDWKQTESKPSPSSPTPSISPSSSPSSPSSSPSSPSPSPSSPSPSGESPEPEEIPEIKLSPSSAPESSVTPQASP</sequence>
<feature type="region of interest" description="Disordered" evidence="1">
    <location>
        <begin position="174"/>
        <end position="251"/>
    </location>
</feature>
<feature type="compositionally biased region" description="Polar residues" evidence="1">
    <location>
        <begin position="240"/>
        <end position="251"/>
    </location>
</feature>
<accession>A0A951UK59</accession>
<gene>
    <name evidence="3" type="ORF">KME15_00720</name>
</gene>
<dbReference type="Proteomes" id="UP000757435">
    <property type="component" value="Unassembled WGS sequence"/>
</dbReference>
<name>A0A951UK59_9CYAN</name>
<evidence type="ECO:0000256" key="1">
    <source>
        <dbReference type="SAM" id="MobiDB-lite"/>
    </source>
</evidence>
<feature type="domain" description="DUF4340" evidence="2">
    <location>
        <begin position="71"/>
        <end position="182"/>
    </location>
</feature>
<dbReference type="Pfam" id="PF14238">
    <property type="entry name" value="DUF4340"/>
    <property type="match status" value="1"/>
</dbReference>
<reference evidence="3" key="1">
    <citation type="submission" date="2021-05" db="EMBL/GenBank/DDBJ databases">
        <authorList>
            <person name="Pietrasiak N."/>
            <person name="Ward R."/>
            <person name="Stajich J.E."/>
            <person name="Kurbessoian T."/>
        </authorList>
    </citation>
    <scope>NUCLEOTIDE SEQUENCE</scope>
    <source>
        <strain evidence="3">UHER 2000/2452</strain>
    </source>
</reference>
<reference evidence="3" key="2">
    <citation type="journal article" date="2022" name="Microbiol. Resour. Announc.">
        <title>Metagenome Sequencing to Explore Phylogenomics of Terrestrial Cyanobacteria.</title>
        <authorList>
            <person name="Ward R.D."/>
            <person name="Stajich J.E."/>
            <person name="Johansen J.R."/>
            <person name="Huntemann M."/>
            <person name="Clum A."/>
            <person name="Foster B."/>
            <person name="Foster B."/>
            <person name="Roux S."/>
            <person name="Palaniappan K."/>
            <person name="Varghese N."/>
            <person name="Mukherjee S."/>
            <person name="Reddy T.B.K."/>
            <person name="Daum C."/>
            <person name="Copeland A."/>
            <person name="Chen I.A."/>
            <person name="Ivanova N.N."/>
            <person name="Kyrpides N.C."/>
            <person name="Shapiro N."/>
            <person name="Eloe-Fadrosh E.A."/>
            <person name="Pietrasiak N."/>
        </authorList>
    </citation>
    <scope>NUCLEOTIDE SEQUENCE</scope>
    <source>
        <strain evidence="3">UHER 2000/2452</strain>
    </source>
</reference>
<comment type="caution">
    <text evidence="3">The sequence shown here is derived from an EMBL/GenBank/DDBJ whole genome shotgun (WGS) entry which is preliminary data.</text>
</comment>
<proteinExistence type="predicted"/>
<dbReference type="AlphaFoldDB" id="A0A951UK59"/>
<dbReference type="EMBL" id="JAHHHD010000001">
    <property type="protein sequence ID" value="MBW4657171.1"/>
    <property type="molecule type" value="Genomic_DNA"/>
</dbReference>
<organism evidence="3 4">
    <name type="scientific">Drouetiella hepatica Uher 2000/2452</name>
    <dbReference type="NCBI Taxonomy" id="904376"/>
    <lineage>
        <taxon>Bacteria</taxon>
        <taxon>Bacillati</taxon>
        <taxon>Cyanobacteriota</taxon>
        <taxon>Cyanophyceae</taxon>
        <taxon>Oculatellales</taxon>
        <taxon>Oculatellaceae</taxon>
        <taxon>Drouetiella</taxon>
    </lineage>
</organism>
<evidence type="ECO:0000313" key="3">
    <source>
        <dbReference type="EMBL" id="MBW4657171.1"/>
    </source>
</evidence>
<feature type="compositionally biased region" description="Low complexity" evidence="1">
    <location>
        <begin position="184"/>
        <end position="209"/>
    </location>
</feature>
<protein>
    <submittedName>
        <fullName evidence="3">DUF4340 domain-containing protein</fullName>
    </submittedName>
</protein>
<evidence type="ECO:0000259" key="2">
    <source>
        <dbReference type="Pfam" id="PF14238"/>
    </source>
</evidence>
<dbReference type="InterPro" id="IPR025641">
    <property type="entry name" value="DUF4340"/>
</dbReference>
<evidence type="ECO:0000313" key="4">
    <source>
        <dbReference type="Proteomes" id="UP000757435"/>
    </source>
</evidence>